<organism evidence="2">
    <name type="scientific">Rhizophora mucronata</name>
    <name type="common">Asiatic mangrove</name>
    <dbReference type="NCBI Taxonomy" id="61149"/>
    <lineage>
        <taxon>Eukaryota</taxon>
        <taxon>Viridiplantae</taxon>
        <taxon>Streptophyta</taxon>
        <taxon>Embryophyta</taxon>
        <taxon>Tracheophyta</taxon>
        <taxon>Spermatophyta</taxon>
        <taxon>Magnoliopsida</taxon>
        <taxon>eudicotyledons</taxon>
        <taxon>Gunneridae</taxon>
        <taxon>Pentapetalae</taxon>
        <taxon>rosids</taxon>
        <taxon>fabids</taxon>
        <taxon>Malpighiales</taxon>
        <taxon>Rhizophoraceae</taxon>
        <taxon>Rhizophora</taxon>
    </lineage>
</organism>
<evidence type="ECO:0000313" key="2">
    <source>
        <dbReference type="EMBL" id="MBX67663.1"/>
    </source>
</evidence>
<name>A0A2P2QL20_RHIMU</name>
<proteinExistence type="predicted"/>
<evidence type="ECO:0000256" key="1">
    <source>
        <dbReference type="SAM" id="Phobius"/>
    </source>
</evidence>
<keyword evidence="1" id="KW-0812">Transmembrane</keyword>
<feature type="transmembrane region" description="Helical" evidence="1">
    <location>
        <begin position="59"/>
        <end position="78"/>
    </location>
</feature>
<dbReference type="AlphaFoldDB" id="A0A2P2QL20"/>
<dbReference type="EMBL" id="GGEC01087179">
    <property type="protein sequence ID" value="MBX67663.1"/>
    <property type="molecule type" value="Transcribed_RNA"/>
</dbReference>
<protein>
    <submittedName>
        <fullName evidence="2">Uncharacterized protein</fullName>
    </submittedName>
</protein>
<reference evidence="2" key="1">
    <citation type="submission" date="2018-02" db="EMBL/GenBank/DDBJ databases">
        <title>Rhizophora mucronata_Transcriptome.</title>
        <authorList>
            <person name="Meera S.P."/>
            <person name="Sreeshan A."/>
            <person name="Augustine A."/>
        </authorList>
    </citation>
    <scope>NUCLEOTIDE SEQUENCE</scope>
    <source>
        <tissue evidence="2">Leaf</tissue>
    </source>
</reference>
<accession>A0A2P2QL20</accession>
<sequence>MDALGVCLVLCWFEQFFVFNPVILSLFANCVNGLTGLVKPNQSLFTYLTKSNMQHSLPLIFFPNNSTVLVAISPFAIFH</sequence>
<keyword evidence="1" id="KW-1133">Transmembrane helix</keyword>
<feature type="transmembrane region" description="Helical" evidence="1">
    <location>
        <begin position="18"/>
        <end position="38"/>
    </location>
</feature>
<keyword evidence="1" id="KW-0472">Membrane</keyword>